<feature type="transmembrane region" description="Helical" evidence="6">
    <location>
        <begin position="312"/>
        <end position="331"/>
    </location>
</feature>
<evidence type="ECO:0000313" key="9">
    <source>
        <dbReference type="Proteomes" id="UP001149954"/>
    </source>
</evidence>
<evidence type="ECO:0000256" key="2">
    <source>
        <dbReference type="ARBA" id="ARBA00022692"/>
    </source>
</evidence>
<feature type="transmembrane region" description="Helical" evidence="6">
    <location>
        <begin position="238"/>
        <end position="258"/>
    </location>
</feature>
<keyword evidence="3 6" id="KW-1133">Transmembrane helix</keyword>
<dbReference type="InterPro" id="IPR013057">
    <property type="entry name" value="AA_transpt_TM"/>
</dbReference>
<sequence length="814" mass="89562">MEDSRHDAPSPDNDRWRHSVEKEEDQQSEEDVITHVADPFGDESNAETKYRTLEWWQCGMIMIAETVSLGILSLPSAVAVLGLVPALILIVGLGIVATYTGYVIGQFKLRYPQVHSMGDAGELLFHPLGLSRFGREFMGTAQLFFLIFVMGSHLLTFSVMLDTVTDHATCSIVFGIVGLVVSFIFALPRTLRKVSWFSFASFASIIAALLITMIAIAIQRPGDGKVDATTTVSLSKGFLAVTNIVFAYAGHVAFFGFISEMKTPTDYPKTLYLLQLTDTSMYVIAAVVIYVYGGKDVKSPALSSTSPITAKIAYGIAIPTIVIAGVINGHVASKYVYVRLFRGTDHMHKRTFLSVGSWIAITLVLWVIAWIISEAIPVFNTLLSLITSLFASWFTYGLSGIFWLFLNRGLYGASWKKMVLTAINLVIVGIGACLCGMGLWVSGKAIHDDSSGASFSTLQSSHDSTSLRTMLDDGDRYNVADVLESNGGSRANKPDRSLNEEDLIEMPQNFPTWRKWVITVMLGLMTVCVTFASSVFSTATKQTAKKFGVSTEVMVLGVSLFVLGFAFGPIIFGPLSELYGRKRPMFLGMFVFAIFQIPVTVAQNLQTIFICRFLGGIFANAPLAIVSGILADMFEPVERGIVMAIFATATFIGPVAESVVGGFVTISYLGWRWTEYITAIWAFAISGIGVLVMPKAFEGTLLTKCAKRLRTKTKNWTLHAKAEEKVVRPRDIAVRYILRPFQMLVQEPILLLITLHVGFLYGFLYTCFVAYPISFQEERSWNDGVGALPFVAIICGVFIERLYAAMAEFSQRNG</sequence>
<feature type="transmembrane region" description="Helical" evidence="6">
    <location>
        <begin position="167"/>
        <end position="187"/>
    </location>
</feature>
<feature type="transmembrane region" description="Helical" evidence="6">
    <location>
        <begin position="194"/>
        <end position="218"/>
    </location>
</feature>
<organism evidence="8 9">
    <name type="scientific">Penicillium fimorum</name>
    <dbReference type="NCBI Taxonomy" id="1882269"/>
    <lineage>
        <taxon>Eukaryota</taxon>
        <taxon>Fungi</taxon>
        <taxon>Dikarya</taxon>
        <taxon>Ascomycota</taxon>
        <taxon>Pezizomycotina</taxon>
        <taxon>Eurotiomycetes</taxon>
        <taxon>Eurotiomycetidae</taxon>
        <taxon>Eurotiales</taxon>
        <taxon>Aspergillaceae</taxon>
        <taxon>Penicillium</taxon>
    </lineage>
</organism>
<feature type="compositionally biased region" description="Basic and acidic residues" evidence="5">
    <location>
        <begin position="1"/>
        <end position="21"/>
    </location>
</feature>
<feature type="region of interest" description="Disordered" evidence="5">
    <location>
        <begin position="1"/>
        <end position="30"/>
    </location>
</feature>
<feature type="transmembrane region" description="Helical" evidence="6">
    <location>
        <begin position="55"/>
        <end position="74"/>
    </location>
</feature>
<keyword evidence="4 6" id="KW-0472">Membrane</keyword>
<dbReference type="GO" id="GO:0005886">
    <property type="term" value="C:plasma membrane"/>
    <property type="evidence" value="ECO:0007669"/>
    <property type="project" value="TreeGrafter"/>
</dbReference>
<reference evidence="8" key="1">
    <citation type="submission" date="2022-12" db="EMBL/GenBank/DDBJ databases">
        <authorList>
            <person name="Petersen C."/>
        </authorList>
    </citation>
    <scope>NUCLEOTIDE SEQUENCE</scope>
    <source>
        <strain evidence="8">IBT 29495</strain>
    </source>
</reference>
<dbReference type="PANTHER" id="PTHR23502">
    <property type="entry name" value="MAJOR FACILITATOR SUPERFAMILY"/>
    <property type="match status" value="1"/>
</dbReference>
<feature type="transmembrane region" description="Helical" evidence="6">
    <location>
        <begin position="270"/>
        <end position="292"/>
    </location>
</feature>
<proteinExistence type="predicted"/>
<reference evidence="8" key="2">
    <citation type="journal article" date="2023" name="IMA Fungus">
        <title>Comparative genomic study of the Penicillium genus elucidates a diverse pangenome and 15 lateral gene transfer events.</title>
        <authorList>
            <person name="Petersen C."/>
            <person name="Sorensen T."/>
            <person name="Nielsen M.R."/>
            <person name="Sondergaard T.E."/>
            <person name="Sorensen J.L."/>
            <person name="Fitzpatrick D.A."/>
            <person name="Frisvad J.C."/>
            <person name="Nielsen K.L."/>
        </authorList>
    </citation>
    <scope>NUCLEOTIDE SEQUENCE</scope>
    <source>
        <strain evidence="8">IBT 29495</strain>
    </source>
</reference>
<feature type="domain" description="Major facilitator superfamily (MFS) profile" evidence="7">
    <location>
        <begin position="518"/>
        <end position="814"/>
    </location>
</feature>
<dbReference type="Pfam" id="PF07690">
    <property type="entry name" value="MFS_1"/>
    <property type="match status" value="1"/>
</dbReference>
<evidence type="ECO:0000256" key="4">
    <source>
        <dbReference type="ARBA" id="ARBA00023136"/>
    </source>
</evidence>
<evidence type="ECO:0000256" key="1">
    <source>
        <dbReference type="ARBA" id="ARBA00004141"/>
    </source>
</evidence>
<dbReference type="SUPFAM" id="SSF103473">
    <property type="entry name" value="MFS general substrate transporter"/>
    <property type="match status" value="1"/>
</dbReference>
<protein>
    <submittedName>
        <fullName evidence="8">Major facilitator superfamily domain general substrate transporter</fullName>
    </submittedName>
</protein>
<feature type="transmembrane region" description="Helical" evidence="6">
    <location>
        <begin position="584"/>
        <end position="602"/>
    </location>
</feature>
<feature type="transmembrane region" description="Helical" evidence="6">
    <location>
        <begin position="141"/>
        <end position="161"/>
    </location>
</feature>
<dbReference type="OrthoDB" id="294730at2759"/>
<keyword evidence="9" id="KW-1185">Reference proteome</keyword>
<gene>
    <name evidence="8" type="ORF">N7463_001530</name>
</gene>
<dbReference type="Pfam" id="PF01490">
    <property type="entry name" value="Aa_trans"/>
    <property type="match status" value="1"/>
</dbReference>
<dbReference type="Proteomes" id="UP001149954">
    <property type="component" value="Unassembled WGS sequence"/>
</dbReference>
<feature type="transmembrane region" description="Helical" evidence="6">
    <location>
        <begin position="418"/>
        <end position="441"/>
    </location>
</feature>
<dbReference type="EMBL" id="JAPWDS010000001">
    <property type="protein sequence ID" value="KAJ5521077.1"/>
    <property type="molecule type" value="Genomic_DNA"/>
</dbReference>
<dbReference type="Gene3D" id="1.20.1250.20">
    <property type="entry name" value="MFS general substrate transporter like domains"/>
    <property type="match status" value="1"/>
</dbReference>
<accession>A0A9W9Y934</accession>
<evidence type="ECO:0000256" key="5">
    <source>
        <dbReference type="SAM" id="MobiDB-lite"/>
    </source>
</evidence>
<feature type="transmembrane region" description="Helical" evidence="6">
    <location>
        <begin position="378"/>
        <end position="406"/>
    </location>
</feature>
<dbReference type="AlphaFoldDB" id="A0A9W9Y934"/>
<dbReference type="GO" id="GO:0022857">
    <property type="term" value="F:transmembrane transporter activity"/>
    <property type="evidence" value="ECO:0007669"/>
    <property type="project" value="InterPro"/>
</dbReference>
<feature type="transmembrane region" description="Helical" evidence="6">
    <location>
        <begin position="516"/>
        <end position="537"/>
    </location>
</feature>
<dbReference type="FunFam" id="1.20.1740.10:FF:000039">
    <property type="entry name" value="Neutral amino acid transporter (Eurofung)"/>
    <property type="match status" value="1"/>
</dbReference>
<feature type="transmembrane region" description="Helical" evidence="6">
    <location>
        <begin position="352"/>
        <end position="372"/>
    </location>
</feature>
<feature type="transmembrane region" description="Helical" evidence="6">
    <location>
        <begin position="609"/>
        <end position="631"/>
    </location>
</feature>
<feature type="transmembrane region" description="Helical" evidence="6">
    <location>
        <begin position="643"/>
        <end position="669"/>
    </location>
</feature>
<evidence type="ECO:0000256" key="6">
    <source>
        <dbReference type="SAM" id="Phobius"/>
    </source>
</evidence>
<name>A0A9W9Y934_9EURO</name>
<feature type="transmembrane region" description="Helical" evidence="6">
    <location>
        <begin position="549"/>
        <end position="572"/>
    </location>
</feature>
<evidence type="ECO:0000259" key="7">
    <source>
        <dbReference type="PROSITE" id="PS50850"/>
    </source>
</evidence>
<dbReference type="PANTHER" id="PTHR23502:SF47">
    <property type="entry name" value="MAJOR FACILITATOR SUPERFAMILY (MFS) PROFILE DOMAIN-CONTAINING PROTEIN-RELATED"/>
    <property type="match status" value="1"/>
</dbReference>
<dbReference type="InterPro" id="IPR036259">
    <property type="entry name" value="MFS_trans_sf"/>
</dbReference>
<evidence type="ECO:0000313" key="8">
    <source>
        <dbReference type="EMBL" id="KAJ5521077.1"/>
    </source>
</evidence>
<dbReference type="PROSITE" id="PS50850">
    <property type="entry name" value="MFS"/>
    <property type="match status" value="1"/>
</dbReference>
<comment type="subcellular location">
    <subcellularLocation>
        <location evidence="1">Membrane</location>
        <topology evidence="1">Multi-pass membrane protein</topology>
    </subcellularLocation>
</comment>
<dbReference type="InterPro" id="IPR011701">
    <property type="entry name" value="MFS"/>
</dbReference>
<evidence type="ECO:0000256" key="3">
    <source>
        <dbReference type="ARBA" id="ARBA00022989"/>
    </source>
</evidence>
<dbReference type="InterPro" id="IPR020846">
    <property type="entry name" value="MFS_dom"/>
</dbReference>
<comment type="caution">
    <text evidence="8">The sequence shown here is derived from an EMBL/GenBank/DDBJ whole genome shotgun (WGS) entry which is preliminary data.</text>
</comment>
<feature type="transmembrane region" description="Helical" evidence="6">
    <location>
        <begin position="676"/>
        <end position="694"/>
    </location>
</feature>
<keyword evidence="2 6" id="KW-0812">Transmembrane</keyword>
<feature type="transmembrane region" description="Helical" evidence="6">
    <location>
        <begin position="785"/>
        <end position="804"/>
    </location>
</feature>
<feature type="transmembrane region" description="Helical" evidence="6">
    <location>
        <begin position="80"/>
        <end position="104"/>
    </location>
</feature>
<feature type="transmembrane region" description="Helical" evidence="6">
    <location>
        <begin position="749"/>
        <end position="773"/>
    </location>
</feature>
<dbReference type="Gene3D" id="1.20.1740.10">
    <property type="entry name" value="Amino acid/polyamine transporter I"/>
    <property type="match status" value="1"/>
</dbReference>